<feature type="compositionally biased region" description="Polar residues" evidence="7">
    <location>
        <begin position="172"/>
        <end position="202"/>
    </location>
</feature>
<evidence type="ECO:0000313" key="9">
    <source>
        <dbReference type="Proteomes" id="UP000007799"/>
    </source>
</evidence>
<dbReference type="OMA" id="YYAQIRA"/>
<evidence type="ECO:0000256" key="4">
    <source>
        <dbReference type="ARBA" id="ARBA00023273"/>
    </source>
</evidence>
<feature type="repeat" description="WD" evidence="6">
    <location>
        <begin position="587"/>
        <end position="628"/>
    </location>
</feature>
<proteinExistence type="predicted"/>
<evidence type="ECO:0000256" key="3">
    <source>
        <dbReference type="ARBA" id="ARBA00022737"/>
    </source>
</evidence>
<feature type="compositionally biased region" description="Acidic residues" evidence="7">
    <location>
        <begin position="1"/>
        <end position="14"/>
    </location>
</feature>
<dbReference type="PANTHER" id="PTHR13720">
    <property type="entry name" value="WD-40 REPEAT PROTEIN"/>
    <property type="match status" value="1"/>
</dbReference>
<dbReference type="SMART" id="SM00320">
    <property type="entry name" value="WD40"/>
    <property type="match status" value="8"/>
</dbReference>
<comment type="subcellular location">
    <subcellularLocation>
        <location evidence="1">Cell projection</location>
        <location evidence="1">Cilium</location>
    </subcellularLocation>
</comment>
<dbReference type="PANTHER" id="PTHR13720:SF13">
    <property type="entry name" value="CILIA- AND FLAGELLA-ASSOCIATED PROTEIN 251"/>
    <property type="match status" value="1"/>
</dbReference>
<feature type="region of interest" description="Disordered" evidence="7">
    <location>
        <begin position="1"/>
        <end position="215"/>
    </location>
</feature>
<evidence type="ECO:0000256" key="1">
    <source>
        <dbReference type="ARBA" id="ARBA00004138"/>
    </source>
</evidence>
<dbReference type="Gene3D" id="1.10.238.10">
    <property type="entry name" value="EF-hand"/>
    <property type="match status" value="1"/>
</dbReference>
<evidence type="ECO:0000256" key="2">
    <source>
        <dbReference type="ARBA" id="ARBA00022574"/>
    </source>
</evidence>
<evidence type="ECO:0000256" key="6">
    <source>
        <dbReference type="PROSITE-ProRule" id="PRU00221"/>
    </source>
</evidence>
<keyword evidence="9" id="KW-1185">Reference proteome</keyword>
<dbReference type="SUPFAM" id="SSF47473">
    <property type="entry name" value="EF-hand"/>
    <property type="match status" value="1"/>
</dbReference>
<protein>
    <recommendedName>
        <fullName evidence="5">Cilia- and flagella-associated protein 251</fullName>
    </recommendedName>
</protein>
<dbReference type="InterPro" id="IPR011992">
    <property type="entry name" value="EF-hand-dom_pair"/>
</dbReference>
<name>F2UEJ5_SALR5</name>
<feature type="compositionally biased region" description="Polar residues" evidence="7">
    <location>
        <begin position="75"/>
        <end position="86"/>
    </location>
</feature>
<feature type="compositionally biased region" description="Acidic residues" evidence="7">
    <location>
        <begin position="87"/>
        <end position="98"/>
    </location>
</feature>
<keyword evidence="4" id="KW-0966">Cell projection</keyword>
<feature type="compositionally biased region" description="Low complexity" evidence="7">
    <location>
        <begin position="34"/>
        <end position="43"/>
    </location>
</feature>
<feature type="compositionally biased region" description="Acidic residues" evidence="7">
    <location>
        <begin position="55"/>
        <end position="67"/>
    </location>
</feature>
<reference evidence="8" key="1">
    <citation type="submission" date="2009-08" db="EMBL/GenBank/DDBJ databases">
        <title>Annotation of Salpingoeca rosetta.</title>
        <authorList>
            <consortium name="The Broad Institute Genome Sequencing Platform"/>
            <person name="Russ C."/>
            <person name="Cuomo C."/>
            <person name="Burger G."/>
            <person name="Gray M.W."/>
            <person name="Holland P.W.H."/>
            <person name="King N."/>
            <person name="Lang F.B.F."/>
            <person name="Roger A.J."/>
            <person name="Ruiz-Trillo I."/>
            <person name="Young S.K."/>
            <person name="Zeng Q."/>
            <person name="Gargeya S."/>
            <person name="Alvarado L."/>
            <person name="Berlin A."/>
            <person name="Chapman S.B."/>
            <person name="Chen Z."/>
            <person name="Freedman E."/>
            <person name="Gellesch M."/>
            <person name="Goldberg J."/>
            <person name="Griggs A."/>
            <person name="Gujja S."/>
            <person name="Heilman E."/>
            <person name="Heiman D."/>
            <person name="Howarth C."/>
            <person name="Mehta T."/>
            <person name="Neiman D."/>
            <person name="Pearson M."/>
            <person name="Roberts A."/>
            <person name="Saif S."/>
            <person name="Shea T."/>
            <person name="Shenoy N."/>
            <person name="Sisk P."/>
            <person name="Stolte C."/>
            <person name="Sykes S."/>
            <person name="White J."/>
            <person name="Yandava C."/>
            <person name="Haas B."/>
            <person name="Nusbaum C."/>
            <person name="Birren B."/>
        </authorList>
    </citation>
    <scope>NUCLEOTIDE SEQUENCE [LARGE SCALE GENOMIC DNA]</scope>
    <source>
        <strain evidence="8">ATCC 50818</strain>
    </source>
</reference>
<dbReference type="Gene3D" id="2.130.10.10">
    <property type="entry name" value="YVTN repeat-like/Quinoprotein amine dehydrogenase"/>
    <property type="match status" value="2"/>
</dbReference>
<dbReference type="InterPro" id="IPR036322">
    <property type="entry name" value="WD40_repeat_dom_sf"/>
</dbReference>
<dbReference type="InterPro" id="IPR050630">
    <property type="entry name" value="WD_repeat_EMAP"/>
</dbReference>
<dbReference type="AlphaFoldDB" id="F2UEJ5"/>
<gene>
    <name evidence="8" type="ORF">PTSG_06702</name>
</gene>
<dbReference type="OrthoDB" id="4899631at2759"/>
<dbReference type="EMBL" id="GL832971">
    <property type="protein sequence ID" value="EGD75045.1"/>
    <property type="molecule type" value="Genomic_DNA"/>
</dbReference>
<accession>F2UEJ5</accession>
<dbReference type="FunCoup" id="F2UEJ5">
    <property type="interactions" value="81"/>
</dbReference>
<dbReference type="InterPro" id="IPR001680">
    <property type="entry name" value="WD40_rpt"/>
</dbReference>
<dbReference type="GO" id="GO:0031514">
    <property type="term" value="C:motile cilium"/>
    <property type="evidence" value="ECO:0007669"/>
    <property type="project" value="TreeGrafter"/>
</dbReference>
<dbReference type="GeneID" id="16072663"/>
<dbReference type="KEGG" id="sre:PTSG_06702"/>
<dbReference type="InParanoid" id="F2UEJ5"/>
<keyword evidence="2 6" id="KW-0853">WD repeat</keyword>
<feature type="compositionally biased region" description="Acidic residues" evidence="7">
    <location>
        <begin position="118"/>
        <end position="149"/>
    </location>
</feature>
<dbReference type="PROSITE" id="PS50294">
    <property type="entry name" value="WD_REPEATS_REGION"/>
    <property type="match status" value="1"/>
</dbReference>
<dbReference type="PROSITE" id="PS50082">
    <property type="entry name" value="WD_REPEATS_2"/>
    <property type="match status" value="1"/>
</dbReference>
<feature type="compositionally biased region" description="Acidic residues" evidence="7">
    <location>
        <begin position="23"/>
        <end position="33"/>
    </location>
</feature>
<evidence type="ECO:0000313" key="8">
    <source>
        <dbReference type="EMBL" id="EGD75045.1"/>
    </source>
</evidence>
<dbReference type="SUPFAM" id="SSF50978">
    <property type="entry name" value="WD40 repeat-like"/>
    <property type="match status" value="2"/>
</dbReference>
<organism evidence="9">
    <name type="scientific">Salpingoeca rosetta (strain ATCC 50818 / BSB-021)</name>
    <dbReference type="NCBI Taxonomy" id="946362"/>
    <lineage>
        <taxon>Eukaryota</taxon>
        <taxon>Choanoflagellata</taxon>
        <taxon>Craspedida</taxon>
        <taxon>Salpingoecidae</taxon>
        <taxon>Salpingoeca</taxon>
    </lineage>
</organism>
<keyword evidence="3" id="KW-0677">Repeat</keyword>
<sequence length="1105" mass="119250">MADEAGDAVMEETVQETTKGVEAEQDPTEESGEQEQTQQQEGQEQQEEAKPTDDTTTEAEAGDEASNNEDKQESDQAPGSAANTTGSEDDVQADEDTAVEAAGDASAVVEPPHTASQEEGEAKEEEQQEQQPEEEQQQEDADEDAEEEGVSNLASAQTEDAAKDGEDAAGGRTSSSTDPIDAQPITSASLLDSESQYQTSEMGTDPIQSLDGREASASVGSYDRLKDLHAGHKRYKVPRHPLDLNWAFGFNTSNPTVHLIEDGTRSDVVFCSGHAAVVLHKSAGDQSILLGHRFAITTSCASGDGKWLATADAGDDATLIVWDTATNLPIRTYFKDQIGLGVQAACFSHDALLLIVVITKEDGSQQARVFEWTNPDATAPVASADLDALSTPIVSVTAHPTAANRAVANTTNEALFLSWASDELEVQTIANESKARLTASAFLPDELTAVSGNVAGEVIMWSRTAADQPYSQLKRIQASPAAVNTLCLTPDSRFLVLGCGDGCVRCFDHQCRALGWNEDLESGAITAIAFATAAADDDLAHLFAHDDHSQPTPETFSQALPNFVVSTSEGLIVNIITGAEFMPTVVLNSHTAGITDIAVHPSSAMMVSASSNGALQIWNYEKGEHILTRTIASVTPTALAFSRDGHTLAIGYENGVVDFRDAMTLDLITDSTTIPAANAAVLQVAFAHTNEFAAAAFADSAVGLFKIEPADFESPWELVGRSKAHVGGVTQVFFEESEDSKHRCCLFSIGKDGMMVSYDLDSTFDTQLQIHEPRLRLAQGTYPLAMTDYTSKHDEEFRITANADYKLKLYNKSTNMCRATLLGPIYGDPVRHLVQVPKHPDHLNHQIIAFANSDKVGLCLAPVDGNPHRYIAILAHPDEITCLRVSHDGKFLFTAGANAGSVHMWQLNPAVLAATVQTRPQGMDALYELVEGGRDGDLINDMKEYFYYAQIRRHGITSMAPLQASDTLPLEDVPDVLRAVGFFPTEHQIAEMNNEIKFKDYFTTREYKTTVDLDDLVTLLVNHRPALGLAPSDLHEAFAALVAEGDGSLDSAAFYELLQEVGDRMTEDELARCLASLLGDSRFDEALPPRIDADVFAEEIVGFEV</sequence>
<evidence type="ECO:0000256" key="7">
    <source>
        <dbReference type="SAM" id="MobiDB-lite"/>
    </source>
</evidence>
<evidence type="ECO:0000256" key="5">
    <source>
        <dbReference type="ARBA" id="ARBA00040994"/>
    </source>
</evidence>
<dbReference type="Pfam" id="PF00400">
    <property type="entry name" value="WD40"/>
    <property type="match status" value="4"/>
</dbReference>
<dbReference type="InterPro" id="IPR015943">
    <property type="entry name" value="WD40/YVTN_repeat-like_dom_sf"/>
</dbReference>
<dbReference type="RefSeq" id="XP_004992098.1">
    <property type="nucleotide sequence ID" value="XM_004992041.1"/>
</dbReference>
<dbReference type="Proteomes" id="UP000007799">
    <property type="component" value="Unassembled WGS sequence"/>
</dbReference>
<dbReference type="eggNOG" id="ENOG502QQ05">
    <property type="taxonomic scope" value="Eukaryota"/>
</dbReference>
<dbReference type="STRING" id="946362.F2UEJ5"/>